<gene>
    <name evidence="2" type="ORF">GCM10011594_04700</name>
</gene>
<accession>A0A917SMV4</accession>
<dbReference type="AlphaFoldDB" id="A0A917SMV4"/>
<comment type="caution">
    <text evidence="2">The sequence shown here is derived from an EMBL/GenBank/DDBJ whole genome shotgun (WGS) entry which is preliminary data.</text>
</comment>
<dbReference type="Proteomes" id="UP000655208">
    <property type="component" value="Unassembled WGS sequence"/>
</dbReference>
<name>A0A917SMV4_9ACTN</name>
<sequence length="102" mass="10496">MNASNHGARERGGPASAADVSSMVSLGPVRSLIVTRGAFRREPRAATKIVAASEPYATWATRPIDLGHQTLSGAAHSWAAPVVAAVALPDTADRAAPRAQAQ</sequence>
<reference evidence="2" key="2">
    <citation type="submission" date="2020-09" db="EMBL/GenBank/DDBJ databases">
        <authorList>
            <person name="Sun Q."/>
            <person name="Zhou Y."/>
        </authorList>
    </citation>
    <scope>NUCLEOTIDE SEQUENCE</scope>
    <source>
        <strain evidence="2">CGMCC 4.7308</strain>
    </source>
</reference>
<protein>
    <submittedName>
        <fullName evidence="2">Uncharacterized protein</fullName>
    </submittedName>
</protein>
<evidence type="ECO:0000256" key="1">
    <source>
        <dbReference type="SAM" id="MobiDB-lite"/>
    </source>
</evidence>
<reference evidence="2" key="1">
    <citation type="journal article" date="2014" name="Int. J. Syst. Evol. Microbiol.">
        <title>Complete genome sequence of Corynebacterium casei LMG S-19264T (=DSM 44701T), isolated from a smear-ripened cheese.</title>
        <authorList>
            <consortium name="US DOE Joint Genome Institute (JGI-PGF)"/>
            <person name="Walter F."/>
            <person name="Albersmeier A."/>
            <person name="Kalinowski J."/>
            <person name="Ruckert C."/>
        </authorList>
    </citation>
    <scope>NUCLEOTIDE SEQUENCE</scope>
    <source>
        <strain evidence="2">CGMCC 4.7308</strain>
    </source>
</reference>
<keyword evidence="3" id="KW-1185">Reference proteome</keyword>
<evidence type="ECO:0000313" key="3">
    <source>
        <dbReference type="Proteomes" id="UP000655208"/>
    </source>
</evidence>
<dbReference type="EMBL" id="BMNA01000001">
    <property type="protein sequence ID" value="GGL88152.1"/>
    <property type="molecule type" value="Genomic_DNA"/>
</dbReference>
<proteinExistence type="predicted"/>
<evidence type="ECO:0000313" key="2">
    <source>
        <dbReference type="EMBL" id="GGL88152.1"/>
    </source>
</evidence>
<organism evidence="2 3">
    <name type="scientific">Nakamurella endophytica</name>
    <dbReference type="NCBI Taxonomy" id="1748367"/>
    <lineage>
        <taxon>Bacteria</taxon>
        <taxon>Bacillati</taxon>
        <taxon>Actinomycetota</taxon>
        <taxon>Actinomycetes</taxon>
        <taxon>Nakamurellales</taxon>
        <taxon>Nakamurellaceae</taxon>
        <taxon>Nakamurella</taxon>
    </lineage>
</organism>
<feature type="region of interest" description="Disordered" evidence="1">
    <location>
        <begin position="1"/>
        <end position="20"/>
    </location>
</feature>